<reference evidence="3" key="1">
    <citation type="journal article" date="2014" name="Int. J. Syst. Evol. Microbiol.">
        <title>Complete genome sequence of Corynebacterium casei LMG S-19264T (=DSM 44701T), isolated from a smear-ripened cheese.</title>
        <authorList>
            <consortium name="US DOE Joint Genome Institute (JGI-PGF)"/>
            <person name="Walter F."/>
            <person name="Albersmeier A."/>
            <person name="Kalinowski J."/>
            <person name="Ruckert C."/>
        </authorList>
    </citation>
    <scope>NUCLEOTIDE SEQUENCE</scope>
    <source>
        <strain evidence="3">CGMCC 1.15447</strain>
    </source>
</reference>
<keyword evidence="1" id="KW-0812">Transmembrane</keyword>
<keyword evidence="4" id="KW-1185">Reference proteome</keyword>
<evidence type="ECO:0000313" key="4">
    <source>
        <dbReference type="Proteomes" id="UP000648801"/>
    </source>
</evidence>
<keyword evidence="1" id="KW-0472">Membrane</keyword>
<feature type="transmembrane region" description="Helical" evidence="1">
    <location>
        <begin position="54"/>
        <end position="74"/>
    </location>
</feature>
<dbReference type="Gene3D" id="3.30.2010.10">
    <property type="entry name" value="Metalloproteases ('zincins'), catalytic domain"/>
    <property type="match status" value="1"/>
</dbReference>
<feature type="transmembrane region" description="Helical" evidence="1">
    <location>
        <begin position="20"/>
        <end position="42"/>
    </location>
</feature>
<keyword evidence="1" id="KW-1133">Transmembrane helix</keyword>
<organism evidence="3 4">
    <name type="scientific">Edaphobacter acidisoli</name>
    <dbReference type="NCBI Taxonomy" id="2040573"/>
    <lineage>
        <taxon>Bacteria</taxon>
        <taxon>Pseudomonadati</taxon>
        <taxon>Acidobacteriota</taxon>
        <taxon>Terriglobia</taxon>
        <taxon>Terriglobales</taxon>
        <taxon>Acidobacteriaceae</taxon>
        <taxon>Edaphobacter</taxon>
    </lineage>
</organism>
<feature type="transmembrane region" description="Helical" evidence="1">
    <location>
        <begin position="94"/>
        <end position="115"/>
    </location>
</feature>
<dbReference type="EMBL" id="BMJB01000002">
    <property type="protein sequence ID" value="GGA73949.1"/>
    <property type="molecule type" value="Genomic_DNA"/>
</dbReference>
<accession>A0A916RWF2</accession>
<protein>
    <recommendedName>
        <fullName evidence="2">Peptidase M56 domain-containing protein</fullName>
    </recommendedName>
</protein>
<comment type="caution">
    <text evidence="3">The sequence shown here is derived from an EMBL/GenBank/DDBJ whole genome shotgun (WGS) entry which is preliminary data.</text>
</comment>
<evidence type="ECO:0000313" key="3">
    <source>
        <dbReference type="EMBL" id="GGA73949.1"/>
    </source>
</evidence>
<evidence type="ECO:0000256" key="1">
    <source>
        <dbReference type="SAM" id="Phobius"/>
    </source>
</evidence>
<reference evidence="3" key="2">
    <citation type="submission" date="2020-09" db="EMBL/GenBank/DDBJ databases">
        <authorList>
            <person name="Sun Q."/>
            <person name="Zhou Y."/>
        </authorList>
    </citation>
    <scope>NUCLEOTIDE SEQUENCE</scope>
    <source>
        <strain evidence="3">CGMCC 1.15447</strain>
    </source>
</reference>
<dbReference type="PANTHER" id="PTHR34978">
    <property type="entry name" value="POSSIBLE SENSOR-TRANSDUCER PROTEIN BLAR"/>
    <property type="match status" value="1"/>
</dbReference>
<gene>
    <name evidence="3" type="ORF">GCM10011507_26620</name>
</gene>
<dbReference type="InterPro" id="IPR008756">
    <property type="entry name" value="Peptidase_M56"/>
</dbReference>
<proteinExistence type="predicted"/>
<dbReference type="InterPro" id="IPR052173">
    <property type="entry name" value="Beta-lactam_resp_regulator"/>
</dbReference>
<dbReference type="RefSeq" id="WP_188760024.1">
    <property type="nucleotide sequence ID" value="NZ_BMJB01000002.1"/>
</dbReference>
<dbReference type="PANTHER" id="PTHR34978:SF3">
    <property type="entry name" value="SLR0241 PROTEIN"/>
    <property type="match status" value="1"/>
</dbReference>
<evidence type="ECO:0000259" key="2">
    <source>
        <dbReference type="Pfam" id="PF05569"/>
    </source>
</evidence>
<dbReference type="AlphaFoldDB" id="A0A916RWF2"/>
<dbReference type="Pfam" id="PF05569">
    <property type="entry name" value="Peptidase_M56"/>
    <property type="match status" value="1"/>
</dbReference>
<dbReference type="CDD" id="cd07341">
    <property type="entry name" value="M56_BlaR1_MecR1_like"/>
    <property type="match status" value="1"/>
</dbReference>
<feature type="domain" description="Peptidase M56" evidence="2">
    <location>
        <begin position="96"/>
        <end position="280"/>
    </location>
</feature>
<dbReference type="Proteomes" id="UP000648801">
    <property type="component" value="Unassembled WGS sequence"/>
</dbReference>
<name>A0A916RWF2_9BACT</name>
<sequence length="443" mass="48325">MDATLMHWAGELLTGLSQMAAGAFVAGLWQGLALAAAAWACLRMLPRASATIRFAVWIAVFTVLAVLPFLHAYTGRTGAALTANSAMFRLNVRWTFVIAGIWLTLSLVRAARLLASGLRLHQIWKRAVPVAASSIAQSAGLHGATLCVSNDVDRPSVIGFFSPRILIPESLIERLSTQELEQIVLHEMGHLRRRDDWSNLVQKIALVLFPLNPALVWIERRLCFERELACDDDVLRQTRAPKAYARCLTNLAEQRMERQSAALTLGAWERRSELGRRVHSILRGCEGMGRIQARVVLGMLLLALVGGATELARCPRIVSFASVSPATQASATISPAEYHQVALTEQNAPHETLLRATSPATVLPAVHRQRKHASSGAVLQRIKKVQPKPQLVQQWVVMTSWSASGATGTSGVSRMVFTVPDNRGAGPSYAAVPTVDGWLLLQL</sequence>